<proteinExistence type="predicted"/>
<keyword evidence="2" id="KW-1185">Reference proteome</keyword>
<organism evidence="1 2">
    <name type="scientific">Mikania micrantha</name>
    <name type="common">bitter vine</name>
    <dbReference type="NCBI Taxonomy" id="192012"/>
    <lineage>
        <taxon>Eukaryota</taxon>
        <taxon>Viridiplantae</taxon>
        <taxon>Streptophyta</taxon>
        <taxon>Embryophyta</taxon>
        <taxon>Tracheophyta</taxon>
        <taxon>Spermatophyta</taxon>
        <taxon>Magnoliopsida</taxon>
        <taxon>eudicotyledons</taxon>
        <taxon>Gunneridae</taxon>
        <taxon>Pentapetalae</taxon>
        <taxon>asterids</taxon>
        <taxon>campanulids</taxon>
        <taxon>Asterales</taxon>
        <taxon>Asteraceae</taxon>
        <taxon>Asteroideae</taxon>
        <taxon>Heliantheae alliance</taxon>
        <taxon>Eupatorieae</taxon>
        <taxon>Mikania</taxon>
    </lineage>
</organism>
<protein>
    <submittedName>
        <fullName evidence="1">Uncharacterized protein</fullName>
    </submittedName>
</protein>
<dbReference type="AlphaFoldDB" id="A0A5N6PW04"/>
<accession>A0A5N6PW04</accession>
<reference evidence="1 2" key="1">
    <citation type="submission" date="2019-05" db="EMBL/GenBank/DDBJ databases">
        <title>Mikania micrantha, genome provides insights into the molecular mechanism of rapid growth.</title>
        <authorList>
            <person name="Liu B."/>
        </authorList>
    </citation>
    <scope>NUCLEOTIDE SEQUENCE [LARGE SCALE GENOMIC DNA]</scope>
    <source>
        <strain evidence="1">NLD-2019</strain>
        <tissue evidence="1">Leaf</tissue>
    </source>
</reference>
<gene>
    <name evidence="1" type="ORF">E3N88_04820</name>
</gene>
<dbReference type="Proteomes" id="UP000326396">
    <property type="component" value="Linkage Group LG10"/>
</dbReference>
<evidence type="ECO:0000313" key="1">
    <source>
        <dbReference type="EMBL" id="KAD7117552.1"/>
    </source>
</evidence>
<dbReference type="EMBL" id="SZYD01000002">
    <property type="protein sequence ID" value="KAD7117552.1"/>
    <property type="molecule type" value="Genomic_DNA"/>
</dbReference>
<evidence type="ECO:0000313" key="2">
    <source>
        <dbReference type="Proteomes" id="UP000326396"/>
    </source>
</evidence>
<comment type="caution">
    <text evidence="1">The sequence shown here is derived from an EMBL/GenBank/DDBJ whole genome shotgun (WGS) entry which is preliminary data.</text>
</comment>
<name>A0A5N6PW04_9ASTR</name>
<sequence length="160" mass="17706">MGFSCVKNPNQAEPQETLIKAFVAVIPSKCILMRAVRKAISKGGERQKWVFVRAGGRGHGYGRGRGRGGRFQHNEDRREQVLFNVTFALKFSGCKVFVKSAKPILVNIAGDSGVTRLNAGPISMPKFGFTNVAMDILSFFVFTATRCSMLLYSPLDTIWK</sequence>